<dbReference type="Gene3D" id="2.60.40.10">
    <property type="entry name" value="Immunoglobulins"/>
    <property type="match status" value="2"/>
</dbReference>
<keyword evidence="4" id="KW-1185">Reference proteome</keyword>
<dbReference type="InterPro" id="IPR013106">
    <property type="entry name" value="Ig_V-set"/>
</dbReference>
<keyword evidence="1" id="KW-0393">Immunoglobulin domain</keyword>
<reference evidence="5" key="1">
    <citation type="submission" date="2025-08" db="UniProtKB">
        <authorList>
            <consortium name="RefSeq"/>
        </authorList>
    </citation>
    <scope>IDENTIFICATION</scope>
    <source>
        <tissue evidence="5">Blood</tissue>
    </source>
</reference>
<dbReference type="PROSITE" id="PS50835">
    <property type="entry name" value="IG_LIKE"/>
    <property type="match status" value="2"/>
</dbReference>
<dbReference type="RefSeq" id="XP_054829624.1">
    <property type="nucleotide sequence ID" value="XM_054973649.1"/>
</dbReference>
<dbReference type="InterPro" id="IPR007110">
    <property type="entry name" value="Ig-like_dom"/>
</dbReference>
<dbReference type="SMART" id="SM00409">
    <property type="entry name" value="IG"/>
    <property type="match status" value="1"/>
</dbReference>
<evidence type="ECO:0000313" key="5">
    <source>
        <dbReference type="RefSeq" id="XP_054829624.1"/>
    </source>
</evidence>
<feature type="domain" description="Ig-like" evidence="3">
    <location>
        <begin position="29"/>
        <end position="103"/>
    </location>
</feature>
<dbReference type="Pfam" id="PF07686">
    <property type="entry name" value="V-set"/>
    <property type="match status" value="1"/>
</dbReference>
<organism evidence="4 5">
    <name type="scientific">Eublepharis macularius</name>
    <name type="common">Leopard gecko</name>
    <name type="synonym">Cyrtodactylus macularius</name>
    <dbReference type="NCBI Taxonomy" id="481883"/>
    <lineage>
        <taxon>Eukaryota</taxon>
        <taxon>Metazoa</taxon>
        <taxon>Chordata</taxon>
        <taxon>Craniata</taxon>
        <taxon>Vertebrata</taxon>
        <taxon>Euteleostomi</taxon>
        <taxon>Lepidosauria</taxon>
        <taxon>Squamata</taxon>
        <taxon>Bifurcata</taxon>
        <taxon>Gekkota</taxon>
        <taxon>Eublepharidae</taxon>
        <taxon>Eublepharinae</taxon>
        <taxon>Eublepharis</taxon>
    </lineage>
</organism>
<dbReference type="GeneID" id="129325764"/>
<dbReference type="GO" id="GO:0030183">
    <property type="term" value="P:B cell differentiation"/>
    <property type="evidence" value="ECO:0007669"/>
    <property type="project" value="TreeGrafter"/>
</dbReference>
<evidence type="ECO:0000313" key="4">
    <source>
        <dbReference type="Proteomes" id="UP001190640"/>
    </source>
</evidence>
<evidence type="ECO:0000256" key="2">
    <source>
        <dbReference type="SAM" id="SignalP"/>
    </source>
</evidence>
<dbReference type="InterPro" id="IPR003599">
    <property type="entry name" value="Ig_sub"/>
</dbReference>
<evidence type="ECO:0000259" key="3">
    <source>
        <dbReference type="PROSITE" id="PS50835"/>
    </source>
</evidence>
<proteinExistence type="predicted"/>
<protein>
    <submittedName>
        <fullName evidence="5">Uncharacterized protein LOC129325764</fullName>
    </submittedName>
</protein>
<feature type="chain" id="PRO_5041695568" evidence="2">
    <location>
        <begin position="17"/>
        <end position="246"/>
    </location>
</feature>
<dbReference type="PANTHER" id="PTHR14334">
    <property type="entry name" value="B-CELL ANTIGEN RECEPTOR COMPLEX-ASSOCIATED PROTEIN"/>
    <property type="match status" value="1"/>
</dbReference>
<dbReference type="GO" id="GO:0050853">
    <property type="term" value="P:B cell receptor signaling pathway"/>
    <property type="evidence" value="ECO:0007669"/>
    <property type="project" value="TreeGrafter"/>
</dbReference>
<dbReference type="KEGG" id="emc:129325764"/>
<dbReference type="GO" id="GO:0019815">
    <property type="term" value="C:B cell receptor complex"/>
    <property type="evidence" value="ECO:0007669"/>
    <property type="project" value="TreeGrafter"/>
</dbReference>
<feature type="signal peptide" evidence="2">
    <location>
        <begin position="1"/>
        <end position="16"/>
    </location>
</feature>
<dbReference type="InterPro" id="IPR036179">
    <property type="entry name" value="Ig-like_dom_sf"/>
</dbReference>
<dbReference type="InterPro" id="IPR013783">
    <property type="entry name" value="Ig-like_fold"/>
</dbReference>
<feature type="domain" description="Ig-like" evidence="3">
    <location>
        <begin position="127"/>
        <end position="224"/>
    </location>
</feature>
<dbReference type="AlphaFoldDB" id="A0AA97KSS6"/>
<keyword evidence="2" id="KW-0732">Signal</keyword>
<dbReference type="Proteomes" id="UP001190640">
    <property type="component" value="Chromosome 1"/>
</dbReference>
<evidence type="ECO:0000256" key="1">
    <source>
        <dbReference type="ARBA" id="ARBA00023319"/>
    </source>
</evidence>
<name>A0AA97KSS6_EUBMA</name>
<dbReference type="GO" id="GO:0009897">
    <property type="term" value="C:external side of plasma membrane"/>
    <property type="evidence" value="ECO:0007669"/>
    <property type="project" value="TreeGrafter"/>
</dbReference>
<dbReference type="InterPro" id="IPR003597">
    <property type="entry name" value="Ig_C1-set"/>
</dbReference>
<sequence>MSLAWCLLLSSTVLQAQLLLYQKEPFHFVNTGRTAEIQCVSTETISSGIMFSWYKRRENEISVLIAKCAGMANNAKFICRVEQEKLILKISNLRTEDSGLYFCGTRQDGFFSFSNGSSLIVGDSYTPRTQVVLLLPPAPPAPTLMHAGHVACVVRGVSNLVQVSWDVPGELQQEGLTRLVKSSSGSLTFVSVLQIPRDSHWGGKNVTCQVRFNSSGPSIKKSATFPAPTVEHSHWGHMKNAKSVYV</sequence>
<dbReference type="SUPFAM" id="SSF48726">
    <property type="entry name" value="Immunoglobulin"/>
    <property type="match status" value="2"/>
</dbReference>
<accession>A0AA97KSS6</accession>
<gene>
    <name evidence="5" type="primary">LOC129325764</name>
</gene>
<dbReference type="Pfam" id="PF07654">
    <property type="entry name" value="C1-set"/>
    <property type="match status" value="1"/>
</dbReference>